<keyword evidence="6" id="KW-1185">Reference proteome</keyword>
<evidence type="ECO:0000259" key="4">
    <source>
        <dbReference type="Pfam" id="PF17167"/>
    </source>
</evidence>
<dbReference type="GO" id="GO:0016757">
    <property type="term" value="F:glycosyltransferase activity"/>
    <property type="evidence" value="ECO:0007669"/>
    <property type="project" value="UniProtKB-KW"/>
</dbReference>
<dbReference type="Gene3D" id="2.70.98.40">
    <property type="entry name" value="Glycoside hydrolase, family 65, N-terminal domain"/>
    <property type="match status" value="1"/>
</dbReference>
<evidence type="ECO:0000256" key="2">
    <source>
        <dbReference type="ARBA" id="ARBA00022679"/>
    </source>
</evidence>
<dbReference type="InterPro" id="IPR033432">
    <property type="entry name" value="GH94_catalytic"/>
</dbReference>
<gene>
    <name evidence="5" type="ordered locus">Halha_0258</name>
</gene>
<dbReference type="InterPro" id="IPR012341">
    <property type="entry name" value="6hp_glycosidase-like_sf"/>
</dbReference>
<dbReference type="Pfam" id="PF06165">
    <property type="entry name" value="GH94_b-supersand"/>
    <property type="match status" value="1"/>
</dbReference>
<dbReference type="SUPFAM" id="SSF48208">
    <property type="entry name" value="Six-hairpin glycosidases"/>
    <property type="match status" value="1"/>
</dbReference>
<evidence type="ECO:0000256" key="1">
    <source>
        <dbReference type="ARBA" id="ARBA00022676"/>
    </source>
</evidence>
<organism evidence="5 6">
    <name type="scientific">Halobacteroides halobius (strain ATCC 35273 / DSM 5150 / MD-1)</name>
    <dbReference type="NCBI Taxonomy" id="748449"/>
    <lineage>
        <taxon>Bacteria</taxon>
        <taxon>Bacillati</taxon>
        <taxon>Bacillota</taxon>
        <taxon>Clostridia</taxon>
        <taxon>Halanaerobiales</taxon>
        <taxon>Halobacteroidaceae</taxon>
        <taxon>Halobacteroides</taxon>
    </lineage>
</organism>
<dbReference type="InterPro" id="IPR010383">
    <property type="entry name" value="Glyco_hydrolase_94_b-supersand"/>
</dbReference>
<dbReference type="InterPro" id="IPR037018">
    <property type="entry name" value="GH65_N"/>
</dbReference>
<dbReference type="SUPFAM" id="SSF74650">
    <property type="entry name" value="Galactose mutarotase-like"/>
    <property type="match status" value="1"/>
</dbReference>
<dbReference type="PANTHER" id="PTHR37469">
    <property type="entry name" value="CELLOBIONIC ACID PHOSPHORYLASE-RELATED"/>
    <property type="match status" value="1"/>
</dbReference>
<dbReference type="EMBL" id="CP003359">
    <property type="protein sequence ID" value="AGB40270.1"/>
    <property type="molecule type" value="Genomic_DNA"/>
</dbReference>
<feature type="domain" description="Glycosyl hydrolase 94 catalytic" evidence="4">
    <location>
        <begin position="627"/>
        <end position="813"/>
    </location>
</feature>
<protein>
    <submittedName>
        <fullName evidence="5">Cellobiose phosphorylase</fullName>
    </submittedName>
</protein>
<dbReference type="Proteomes" id="UP000010880">
    <property type="component" value="Chromosome"/>
</dbReference>
<dbReference type="STRING" id="748449.Halha_0258"/>
<dbReference type="OrthoDB" id="9762900at2"/>
<accession>L0K6W1</accession>
<dbReference type="Gene3D" id="1.50.10.10">
    <property type="match status" value="1"/>
</dbReference>
<name>L0K6W1_HALHC</name>
<dbReference type="CDD" id="cd11749">
    <property type="entry name" value="GH94N_LBP_like"/>
    <property type="match status" value="1"/>
</dbReference>
<dbReference type="GO" id="GO:0005975">
    <property type="term" value="P:carbohydrate metabolic process"/>
    <property type="evidence" value="ECO:0007669"/>
    <property type="project" value="InterPro"/>
</dbReference>
<reference evidence="6" key="1">
    <citation type="submission" date="2012-02" db="EMBL/GenBank/DDBJ databases">
        <title>The complete genome of Halobacteroides halobius DSM 5150.</title>
        <authorList>
            <person name="Lucas S."/>
            <person name="Copeland A."/>
            <person name="Lapidus A."/>
            <person name="Glavina del Rio T."/>
            <person name="Dalin E."/>
            <person name="Tice H."/>
            <person name="Bruce D."/>
            <person name="Goodwin L."/>
            <person name="Pitluck S."/>
            <person name="Peters L."/>
            <person name="Mikhailova N."/>
            <person name="Gu W."/>
            <person name="Kyrpides N."/>
            <person name="Mavromatis K."/>
            <person name="Ivanova N."/>
            <person name="Brettin T."/>
            <person name="Detter J.C."/>
            <person name="Han C."/>
            <person name="Larimer F."/>
            <person name="Land M."/>
            <person name="Hauser L."/>
            <person name="Markowitz V."/>
            <person name="Cheng J.-F."/>
            <person name="Hugenholtz P."/>
            <person name="Woyke T."/>
            <person name="Wu D."/>
            <person name="Tindall B."/>
            <person name="Pomrenke H."/>
            <person name="Brambilla E."/>
            <person name="Klenk H.-P."/>
            <person name="Eisen J.A."/>
        </authorList>
    </citation>
    <scope>NUCLEOTIDE SEQUENCE [LARGE SCALE GENOMIC DNA]</scope>
    <source>
        <strain evidence="6">ATCC 35273 / DSM 5150 / MD-1</strain>
    </source>
</reference>
<feature type="domain" description="Glycosyl hydrolase 94 supersandwich" evidence="3">
    <location>
        <begin position="80"/>
        <end position="307"/>
    </location>
</feature>
<dbReference type="AlphaFoldDB" id="L0K6W1"/>
<dbReference type="InterPro" id="IPR008928">
    <property type="entry name" value="6-hairpin_glycosidase_sf"/>
</dbReference>
<dbReference type="InterPro" id="IPR052047">
    <property type="entry name" value="GH94_Enzymes"/>
</dbReference>
<dbReference type="KEGG" id="hhl:Halha_0258"/>
<dbReference type="InterPro" id="IPR011013">
    <property type="entry name" value="Gal_mutarotase_sf_dom"/>
</dbReference>
<keyword evidence="2" id="KW-0808">Transferase</keyword>
<dbReference type="GO" id="GO:0030246">
    <property type="term" value="F:carbohydrate binding"/>
    <property type="evidence" value="ECO:0007669"/>
    <property type="project" value="InterPro"/>
</dbReference>
<evidence type="ECO:0000313" key="5">
    <source>
        <dbReference type="EMBL" id="AGB40270.1"/>
    </source>
</evidence>
<feature type="domain" description="Glycosyl hydrolase 94 catalytic" evidence="4">
    <location>
        <begin position="322"/>
        <end position="568"/>
    </location>
</feature>
<sequence length="908" mass="103482">MSKKSWEFVEGNEEFSLKDPDKINSLYFPLANEAEMMSAITPSLHGDIKTGQNTFAMEPVSAIDLHNKKSSRNFWVVVDKEEAWSATGYSAKQEVYKFDNDNSEEVTLEAGMLWHKITRENNKLNLKSEVTNFVPSNDDTVELMKVKITNTGNKAREVSPTAAIPIYGRSADNLRDHRHVTSLLNRIETVDNGVEVKPTLSFDERGHKLNAVSYKVLGRDGDGKSPVGFFPILEDFVGEGGSLAWPESVISNANDYCESGEKFEGFEAVGALRFEDVTLKPGEEKSYILAIVIEEDEYEEDLAAKYCSTQGFNAYLEANKDFWQSKINKVQFDSSDEEFDSWMKWVTLQPTLRRIYGCSFLPHHDYGRGGRGWRDLWQDCLALLLMEPEPVRDILFNNFAGVRIDGSNATIIGSKPGEFIADRNDISRVWMDHGAWPFLTTKLYIDRSGDLEFLLEEQNYFRDAQIYRSEKTDESWSSEDGNKLLDEDGNVYSGTVLEHILVQHLTLFFNVGEHNNLRLEGGDWNDGLDMAEDKGETVAFTGLYGRNMLELADLLRSLQEKLEIDKLEIAREMKLLLDTLNDKVDYDSVTEKHKLLDNYFTSCESVISGEKVEVSIEDLILDLERKGNWIINHIRSNEWIENKEGYKWYNGYYDNDAQRLEGDHSSGVRMTLTGQVFSIMSGVATKEQIEKITDAADHYLKDESVGGYRLNTEFNEVKLNMGRAFGFAFGEKENGAMFSHMAVMYSNALYKRDFSKNGFEVINSIYEHCKDFETSRTYPGIPEYIDSRGRGLYHYLTGSASWLLLTMVNQVYGVQGIVGDLMLDPKLVKSQFDKNGRANITTIFADRNLNITYENSEFVEVNDYKIKTITINNEEIDFNLEDGAAVIDRELISKLDKDKEHQLEVKLG</sequence>
<dbReference type="eggNOG" id="COG3459">
    <property type="taxonomic scope" value="Bacteria"/>
</dbReference>
<dbReference type="Pfam" id="PF17167">
    <property type="entry name" value="Glyco_hydro_94"/>
    <property type="match status" value="2"/>
</dbReference>
<proteinExistence type="predicted"/>
<dbReference type="PATRIC" id="fig|748449.3.peg.236"/>
<dbReference type="RefSeq" id="WP_015325996.1">
    <property type="nucleotide sequence ID" value="NC_019978.1"/>
</dbReference>
<keyword evidence="1" id="KW-0328">Glycosyltransferase</keyword>
<dbReference type="HOGENOM" id="CLU_308539_0_0_9"/>
<dbReference type="PANTHER" id="PTHR37469:SF2">
    <property type="entry name" value="CELLOBIONIC ACID PHOSPHORYLASE"/>
    <property type="match status" value="1"/>
</dbReference>
<evidence type="ECO:0000259" key="3">
    <source>
        <dbReference type="Pfam" id="PF06165"/>
    </source>
</evidence>
<evidence type="ECO:0000313" key="6">
    <source>
        <dbReference type="Proteomes" id="UP000010880"/>
    </source>
</evidence>